<dbReference type="OrthoDB" id="4451586at2759"/>
<evidence type="ECO:0000313" key="8">
    <source>
        <dbReference type="EMBL" id="OJD16511.1"/>
    </source>
</evidence>
<feature type="region of interest" description="Disordered" evidence="6">
    <location>
        <begin position="837"/>
        <end position="913"/>
    </location>
</feature>
<evidence type="ECO:0000256" key="2">
    <source>
        <dbReference type="ARBA" id="ARBA00023015"/>
    </source>
</evidence>
<dbReference type="InterPro" id="IPR001138">
    <property type="entry name" value="Zn2Cys6_DnaBD"/>
</dbReference>
<dbReference type="SMART" id="SM00906">
    <property type="entry name" value="Fungal_trans"/>
    <property type="match status" value="1"/>
</dbReference>
<proteinExistence type="predicted"/>
<evidence type="ECO:0000256" key="1">
    <source>
        <dbReference type="ARBA" id="ARBA00022723"/>
    </source>
</evidence>
<dbReference type="AlphaFoldDB" id="A0A1J9QK11"/>
<reference evidence="8 9" key="1">
    <citation type="submission" date="2015-07" db="EMBL/GenBank/DDBJ databases">
        <title>Emmonsia species relationships and genome sequence.</title>
        <authorList>
            <consortium name="The Broad Institute Genomics Platform"/>
            <person name="Cuomo C.A."/>
            <person name="Munoz J.F."/>
            <person name="Imamovic A."/>
            <person name="Priest M.E."/>
            <person name="Young S."/>
            <person name="Clay O.K."/>
            <person name="McEwen J.G."/>
        </authorList>
    </citation>
    <scope>NUCLEOTIDE SEQUENCE [LARGE SCALE GENOMIC DNA]</scope>
    <source>
        <strain evidence="8 9">UAMH 9510</strain>
    </source>
</reference>
<evidence type="ECO:0000256" key="3">
    <source>
        <dbReference type="ARBA" id="ARBA00023125"/>
    </source>
</evidence>
<keyword evidence="4" id="KW-0804">Transcription</keyword>
<dbReference type="EMBL" id="LGRN01000104">
    <property type="protein sequence ID" value="OJD16511.1"/>
    <property type="molecule type" value="Genomic_DNA"/>
</dbReference>
<sequence>MASAEAIESQSHNKRKATAAGIQSTSRPVKRRASKACCCCRARKVRCDVVENGSPCTNCRLDEVKCVVTESKRRKKSRAESGASNPSPSQSANTPDDSGFPFTTNNDDHIGVAIPDPLAPLSPSQLSVDVEHGHHVPHLLYQTQGNRIKHEDRRRRMSSLSALPASHPLCNMTSTVQHLLDADFGARHSPQASQQPKGWLPNFIRPLPAKFQSDDIAFLESKGALTIPNQELRNELMKSYLQFVHPYMPLLELDDFLRTIARNDGSRRMSLLLFQAAMFAGTAFISMKHLIEAGYESRKEARKAFFQRARLLYDFDYEVDRISLVQSLLLMTHWYEMPDDQKDTWHWMGVSLSLAHTIGLHRDPSTSCMDPRRQKLWKRVWWSTYTRDRLIALGMRRPTRIKDEDCDVPMLTLDDFDINPLSAEALQIVGDCELAHNIDYQRQLATMFVEKSKLCLCISHVLGAQYSVLGHKFGGTTETTMMLVPKKVTSGTCEVRKCDQELESWLADLPEAVQYRRPSSSSFANGEEVLHLHRALLRMIFLTTSSALHRPQVLPATPFPTVETGLQDLSRNKVRYAAIEITSIAQHLHTMDLTRYLPTTGVTVLLPAVIIHLLDIKSNDLNVRSASLHRFYQCMQILQRLREIYASADFATSFLEAAIRKAGIQVSTQLPHQERPVQPSALHFSAVRPDALTPPPDGMTGKIPDFTYTSIAPSVAFTQEEKPDILYASTPPQSVGSENGSTNNVHPDMFSHETPVNSTEDCDTSLTEFMNLAHDADINQNDLDALINFDDAGANFFAAEEAIGDIDPTISSMSNDNSNRFSLDNVDWMQDFTVSSNIGTDNNIQMSSTFDQKSLDPGNITGEHVTGSESELKSASIQHTRARTASPSSHSESEPLKSRAISIPADTDLSTSV</sequence>
<name>A0A1J9QK11_9EURO</name>
<evidence type="ECO:0000256" key="4">
    <source>
        <dbReference type="ARBA" id="ARBA00023163"/>
    </source>
</evidence>
<dbReference type="Pfam" id="PF04082">
    <property type="entry name" value="Fungal_trans"/>
    <property type="match status" value="1"/>
</dbReference>
<dbReference type="PANTHER" id="PTHR47425:SF2">
    <property type="entry name" value="FARB-RELATED"/>
    <property type="match status" value="1"/>
</dbReference>
<dbReference type="VEuPathDB" id="FungiDB:AJ78_03324"/>
<dbReference type="GO" id="GO:0000981">
    <property type="term" value="F:DNA-binding transcription factor activity, RNA polymerase II-specific"/>
    <property type="evidence" value="ECO:0007669"/>
    <property type="project" value="InterPro"/>
</dbReference>
<dbReference type="Proteomes" id="UP000182235">
    <property type="component" value="Unassembled WGS sequence"/>
</dbReference>
<dbReference type="SMART" id="SM00066">
    <property type="entry name" value="GAL4"/>
    <property type="match status" value="1"/>
</dbReference>
<feature type="compositionally biased region" description="Polar residues" evidence="6">
    <location>
        <begin position="837"/>
        <end position="852"/>
    </location>
</feature>
<dbReference type="InterPro" id="IPR007219">
    <property type="entry name" value="XnlR_reg_dom"/>
</dbReference>
<keyword evidence="5" id="KW-0539">Nucleus</keyword>
<feature type="region of interest" description="Disordered" evidence="6">
    <location>
        <begin position="70"/>
        <end position="118"/>
    </location>
</feature>
<feature type="compositionally biased region" description="Polar residues" evidence="6">
    <location>
        <begin position="82"/>
        <end position="105"/>
    </location>
</feature>
<dbReference type="GO" id="GO:0003677">
    <property type="term" value="F:DNA binding"/>
    <property type="evidence" value="ECO:0007669"/>
    <property type="project" value="UniProtKB-KW"/>
</dbReference>
<feature type="region of interest" description="Disordered" evidence="6">
    <location>
        <begin position="1"/>
        <end position="27"/>
    </location>
</feature>
<keyword evidence="1" id="KW-0479">Metal-binding</keyword>
<dbReference type="SUPFAM" id="SSF57701">
    <property type="entry name" value="Zn2/Cys6 DNA-binding domain"/>
    <property type="match status" value="1"/>
</dbReference>
<accession>A0A1J9QK11</accession>
<dbReference type="Gene3D" id="4.10.240.10">
    <property type="entry name" value="Zn(2)-C6 fungal-type DNA-binding domain"/>
    <property type="match status" value="1"/>
</dbReference>
<evidence type="ECO:0000259" key="7">
    <source>
        <dbReference type="PROSITE" id="PS50048"/>
    </source>
</evidence>
<keyword evidence="9" id="KW-1185">Reference proteome</keyword>
<feature type="domain" description="Zn(2)-C6 fungal-type" evidence="7">
    <location>
        <begin position="36"/>
        <end position="68"/>
    </location>
</feature>
<protein>
    <recommendedName>
        <fullName evidence="7">Zn(2)-C6 fungal-type domain-containing protein</fullName>
    </recommendedName>
</protein>
<dbReference type="CDD" id="cd00067">
    <property type="entry name" value="GAL4"/>
    <property type="match status" value="1"/>
</dbReference>
<dbReference type="InterPro" id="IPR052761">
    <property type="entry name" value="Fungal_Detox/Toxin_TFs"/>
</dbReference>
<evidence type="ECO:0000256" key="5">
    <source>
        <dbReference type="ARBA" id="ARBA00023242"/>
    </source>
</evidence>
<keyword evidence="3" id="KW-0238">DNA-binding</keyword>
<comment type="caution">
    <text evidence="8">The sequence shown here is derived from an EMBL/GenBank/DDBJ whole genome shotgun (WGS) entry which is preliminary data.</text>
</comment>
<keyword evidence="2" id="KW-0805">Transcription regulation</keyword>
<evidence type="ECO:0000313" key="9">
    <source>
        <dbReference type="Proteomes" id="UP000182235"/>
    </source>
</evidence>
<dbReference type="STRING" id="1447872.A0A1J9QK11"/>
<gene>
    <name evidence="8" type="ORF">AJ78_03324</name>
</gene>
<dbReference type="InterPro" id="IPR036864">
    <property type="entry name" value="Zn2-C6_fun-type_DNA-bd_sf"/>
</dbReference>
<dbReference type="PANTHER" id="PTHR47425">
    <property type="entry name" value="FARB-RELATED"/>
    <property type="match status" value="1"/>
</dbReference>
<dbReference type="PROSITE" id="PS00463">
    <property type="entry name" value="ZN2_CY6_FUNGAL_1"/>
    <property type="match status" value="1"/>
</dbReference>
<dbReference type="GO" id="GO:0008270">
    <property type="term" value="F:zinc ion binding"/>
    <property type="evidence" value="ECO:0007669"/>
    <property type="project" value="InterPro"/>
</dbReference>
<feature type="compositionally biased region" description="Polar residues" evidence="6">
    <location>
        <begin position="867"/>
        <end position="890"/>
    </location>
</feature>
<evidence type="ECO:0000256" key="6">
    <source>
        <dbReference type="SAM" id="MobiDB-lite"/>
    </source>
</evidence>
<dbReference type="CDD" id="cd12148">
    <property type="entry name" value="fungal_TF_MHR"/>
    <property type="match status" value="1"/>
</dbReference>
<dbReference type="PROSITE" id="PS50048">
    <property type="entry name" value="ZN2_CY6_FUNGAL_2"/>
    <property type="match status" value="1"/>
</dbReference>
<dbReference type="GO" id="GO:0006351">
    <property type="term" value="P:DNA-templated transcription"/>
    <property type="evidence" value="ECO:0007669"/>
    <property type="project" value="InterPro"/>
</dbReference>
<organism evidence="8 9">
    <name type="scientific">Emergomyces pasteurianus Ep9510</name>
    <dbReference type="NCBI Taxonomy" id="1447872"/>
    <lineage>
        <taxon>Eukaryota</taxon>
        <taxon>Fungi</taxon>
        <taxon>Dikarya</taxon>
        <taxon>Ascomycota</taxon>
        <taxon>Pezizomycotina</taxon>
        <taxon>Eurotiomycetes</taxon>
        <taxon>Eurotiomycetidae</taxon>
        <taxon>Onygenales</taxon>
        <taxon>Ajellomycetaceae</taxon>
        <taxon>Emergomyces</taxon>
    </lineage>
</organism>